<feature type="transmembrane region" description="Helical" evidence="5">
    <location>
        <begin position="105"/>
        <end position="126"/>
    </location>
</feature>
<protein>
    <submittedName>
        <fullName evidence="6">Glutathione metabolism protein</fullName>
    </submittedName>
</protein>
<accession>A0A2S0VUH5</accession>
<keyword evidence="7" id="KW-1185">Reference proteome</keyword>
<dbReference type="PANTHER" id="PTHR35814">
    <property type="match status" value="1"/>
</dbReference>
<organism evidence="6 7">
    <name type="scientific">Saccharobesus litoralis</name>
    <dbReference type="NCBI Taxonomy" id="2172099"/>
    <lineage>
        <taxon>Bacteria</taxon>
        <taxon>Pseudomonadati</taxon>
        <taxon>Pseudomonadota</taxon>
        <taxon>Gammaproteobacteria</taxon>
        <taxon>Alteromonadales</taxon>
        <taxon>Alteromonadaceae</taxon>
        <taxon>Saccharobesus</taxon>
    </lineage>
</organism>
<dbReference type="EMBL" id="CP026604">
    <property type="protein sequence ID" value="AWB67750.1"/>
    <property type="molecule type" value="Genomic_DNA"/>
</dbReference>
<evidence type="ECO:0000313" key="6">
    <source>
        <dbReference type="EMBL" id="AWB67750.1"/>
    </source>
</evidence>
<gene>
    <name evidence="6" type="ORF">C2869_15465</name>
</gene>
<dbReference type="InterPro" id="IPR001129">
    <property type="entry name" value="Membr-assoc_MAPEG"/>
</dbReference>
<name>A0A2S0VUH5_9ALTE</name>
<dbReference type="OrthoDB" id="8537976at2"/>
<keyword evidence="2 5" id="KW-0812">Transmembrane</keyword>
<comment type="subcellular location">
    <subcellularLocation>
        <location evidence="1">Membrane</location>
    </subcellularLocation>
</comment>
<proteinExistence type="predicted"/>
<dbReference type="PANTHER" id="PTHR35814:SF1">
    <property type="entry name" value="GLUTATHIONE S-TRANSFERASE-RELATED"/>
    <property type="match status" value="1"/>
</dbReference>
<dbReference type="GO" id="GO:0016020">
    <property type="term" value="C:membrane"/>
    <property type="evidence" value="ECO:0007669"/>
    <property type="project" value="UniProtKB-SubCell"/>
</dbReference>
<feature type="transmembrane region" description="Helical" evidence="5">
    <location>
        <begin position="50"/>
        <end position="66"/>
    </location>
</feature>
<evidence type="ECO:0000256" key="3">
    <source>
        <dbReference type="ARBA" id="ARBA00022989"/>
    </source>
</evidence>
<dbReference type="Proteomes" id="UP000244441">
    <property type="component" value="Chromosome"/>
</dbReference>
<feature type="transmembrane region" description="Helical" evidence="5">
    <location>
        <begin position="6"/>
        <end position="23"/>
    </location>
</feature>
<feature type="transmembrane region" description="Helical" evidence="5">
    <location>
        <begin position="72"/>
        <end position="93"/>
    </location>
</feature>
<keyword evidence="3 5" id="KW-1133">Transmembrane helix</keyword>
<evidence type="ECO:0000256" key="4">
    <source>
        <dbReference type="ARBA" id="ARBA00023136"/>
    </source>
</evidence>
<dbReference type="SUPFAM" id="SSF161084">
    <property type="entry name" value="MAPEG domain-like"/>
    <property type="match status" value="1"/>
</dbReference>
<evidence type="ECO:0000256" key="2">
    <source>
        <dbReference type="ARBA" id="ARBA00022692"/>
    </source>
</evidence>
<dbReference type="AlphaFoldDB" id="A0A2S0VUH5"/>
<evidence type="ECO:0000256" key="1">
    <source>
        <dbReference type="ARBA" id="ARBA00004370"/>
    </source>
</evidence>
<evidence type="ECO:0000313" key="7">
    <source>
        <dbReference type="Proteomes" id="UP000244441"/>
    </source>
</evidence>
<dbReference type="KEGG" id="cate:C2869_15465"/>
<reference evidence="6 7" key="1">
    <citation type="submission" date="2018-01" db="EMBL/GenBank/DDBJ databases">
        <title>Genome sequence of a Cantenovulum-like bacteria.</title>
        <authorList>
            <person name="Tan W.R."/>
            <person name="Lau N.-S."/>
            <person name="Go F."/>
            <person name="Amirul A.-A.A."/>
        </authorList>
    </citation>
    <scope>NUCLEOTIDE SEQUENCE [LARGE SCALE GENOMIC DNA]</scope>
    <source>
        <strain evidence="6 7">CCB-QB4</strain>
    </source>
</reference>
<dbReference type="InterPro" id="IPR023352">
    <property type="entry name" value="MAPEG-like_dom_sf"/>
</dbReference>
<dbReference type="Gene3D" id="1.20.120.550">
    <property type="entry name" value="Membrane associated eicosanoid/glutathione metabolism-like domain"/>
    <property type="match status" value="1"/>
</dbReference>
<sequence length="129" mass="14181">MLTATYAALLTLLYIRLCFIVIGHRKRLLVAIGDGGDKQLARAIRVQGNFAEYVPIALILLFLAEYNQLPTWLLHGAGGCLLIGRLLHAVGVAQVKENYNLRRSGMILTFISLLGLSISFVINSLMSLI</sequence>
<evidence type="ECO:0000256" key="5">
    <source>
        <dbReference type="SAM" id="Phobius"/>
    </source>
</evidence>
<dbReference type="RefSeq" id="WP_108603819.1">
    <property type="nucleotide sequence ID" value="NZ_CP026604.1"/>
</dbReference>
<keyword evidence="4 5" id="KW-0472">Membrane</keyword>
<dbReference type="Pfam" id="PF01124">
    <property type="entry name" value="MAPEG"/>
    <property type="match status" value="1"/>
</dbReference>